<sequence length="236" mass="26542">MRFMTWNVHGTFNLNPKFDLDGVCSILRKWSPDVVALQEVDSRSRSDDPFAKLASVVGDHGVHAKSIVTEDGEYGQMLLSRFPFSAVPEIVDVSYREREPRRAIATSLLTPAGDVRVVATHLGLSIHERYAQAQALVNLVKPARTVVLGDFNDWFWVKSVRRVLAQVCPNRTRLRTFPSRLPLMRLDRIYATSDSPIRKVWTDEAARAISDHLPVIAEIELKGLPEPIEKLCPSTA</sequence>
<comment type="caution">
    <text evidence="2">The sequence shown here is derived from an EMBL/GenBank/DDBJ whole genome shotgun (WGS) entry which is preliminary data.</text>
</comment>
<organism evidence="2 3">
    <name type="scientific">Bradyrhizobium frederickii</name>
    <dbReference type="NCBI Taxonomy" id="2560054"/>
    <lineage>
        <taxon>Bacteria</taxon>
        <taxon>Pseudomonadati</taxon>
        <taxon>Pseudomonadota</taxon>
        <taxon>Alphaproteobacteria</taxon>
        <taxon>Hyphomicrobiales</taxon>
        <taxon>Nitrobacteraceae</taxon>
        <taxon>Bradyrhizobium</taxon>
    </lineage>
</organism>
<keyword evidence="2" id="KW-0378">Hydrolase</keyword>
<dbReference type="GO" id="GO:0006506">
    <property type="term" value="P:GPI anchor biosynthetic process"/>
    <property type="evidence" value="ECO:0007669"/>
    <property type="project" value="TreeGrafter"/>
</dbReference>
<dbReference type="Gene3D" id="3.60.10.10">
    <property type="entry name" value="Endonuclease/exonuclease/phosphatase"/>
    <property type="match status" value="1"/>
</dbReference>
<dbReference type="GO" id="GO:0016020">
    <property type="term" value="C:membrane"/>
    <property type="evidence" value="ECO:0007669"/>
    <property type="project" value="GOC"/>
</dbReference>
<dbReference type="InterPro" id="IPR051916">
    <property type="entry name" value="GPI-anchor_lipid_remodeler"/>
</dbReference>
<evidence type="ECO:0000313" key="2">
    <source>
        <dbReference type="EMBL" id="TFV35678.1"/>
    </source>
</evidence>
<protein>
    <submittedName>
        <fullName evidence="2">Endonuclease</fullName>
    </submittedName>
</protein>
<proteinExistence type="predicted"/>
<keyword evidence="3" id="KW-1185">Reference proteome</keyword>
<accession>A0A4Y9KWE5</accession>
<dbReference type="EMBL" id="SPQU01000013">
    <property type="protein sequence ID" value="TFV35678.1"/>
    <property type="molecule type" value="Genomic_DNA"/>
</dbReference>
<feature type="domain" description="Endonuclease/exonuclease/phosphatase" evidence="1">
    <location>
        <begin position="4"/>
        <end position="212"/>
    </location>
</feature>
<dbReference type="GO" id="GO:0004519">
    <property type="term" value="F:endonuclease activity"/>
    <property type="evidence" value="ECO:0007669"/>
    <property type="project" value="UniProtKB-KW"/>
</dbReference>
<dbReference type="AlphaFoldDB" id="A0A4Y9KWE5"/>
<dbReference type="PANTHER" id="PTHR14859:SF1">
    <property type="entry name" value="PGAP2-INTERACTING PROTEIN"/>
    <property type="match status" value="1"/>
</dbReference>
<reference evidence="2 3" key="1">
    <citation type="submission" date="2019-03" db="EMBL/GenBank/DDBJ databases">
        <title>Bradyrhizobium strains diversity isolated from Chamaecrista fasciculata.</title>
        <authorList>
            <person name="Urquiaga M.C.O."/>
            <person name="Hungria M."/>
            <person name="Delamuta J.R.M."/>
        </authorList>
    </citation>
    <scope>NUCLEOTIDE SEQUENCE [LARGE SCALE GENOMIC DNA]</scope>
    <source>
        <strain evidence="2 3">CNPSo 3424</strain>
    </source>
</reference>
<dbReference type="Pfam" id="PF03372">
    <property type="entry name" value="Exo_endo_phos"/>
    <property type="match status" value="1"/>
</dbReference>
<keyword evidence="2" id="KW-0255">Endonuclease</keyword>
<dbReference type="PANTHER" id="PTHR14859">
    <property type="entry name" value="CALCOFLUOR WHITE HYPERSENSITIVE PROTEIN PRECURSOR"/>
    <property type="match status" value="1"/>
</dbReference>
<dbReference type="RefSeq" id="WP_135170645.1">
    <property type="nucleotide sequence ID" value="NZ_SPQU01000013.1"/>
</dbReference>
<keyword evidence="2" id="KW-0540">Nuclease</keyword>
<dbReference type="OrthoDB" id="9813425at2"/>
<evidence type="ECO:0000313" key="3">
    <source>
        <dbReference type="Proteomes" id="UP000298225"/>
    </source>
</evidence>
<dbReference type="InterPro" id="IPR036691">
    <property type="entry name" value="Endo/exonu/phosph_ase_sf"/>
</dbReference>
<dbReference type="Proteomes" id="UP000298225">
    <property type="component" value="Unassembled WGS sequence"/>
</dbReference>
<gene>
    <name evidence="2" type="ORF">E4K66_25510</name>
</gene>
<name>A0A4Y9KWE5_9BRAD</name>
<evidence type="ECO:0000259" key="1">
    <source>
        <dbReference type="Pfam" id="PF03372"/>
    </source>
</evidence>
<dbReference type="SUPFAM" id="SSF56219">
    <property type="entry name" value="DNase I-like"/>
    <property type="match status" value="1"/>
</dbReference>
<dbReference type="InterPro" id="IPR005135">
    <property type="entry name" value="Endo/exonuclease/phosphatase"/>
</dbReference>